<feature type="domain" description="C2H2-type" evidence="6">
    <location>
        <begin position="797"/>
        <end position="825"/>
    </location>
</feature>
<feature type="region of interest" description="Disordered" evidence="4">
    <location>
        <begin position="855"/>
        <end position="912"/>
    </location>
</feature>
<dbReference type="PANTHER" id="PTHR23110:SF98">
    <property type="entry name" value="PRE-LOLA-G, ISOFORM C-RELATED"/>
    <property type="match status" value="1"/>
</dbReference>
<dbReference type="SUPFAM" id="SSF57667">
    <property type="entry name" value="beta-beta-alpha zinc fingers"/>
    <property type="match status" value="1"/>
</dbReference>
<dbReference type="SUPFAM" id="SSF54695">
    <property type="entry name" value="POZ domain"/>
    <property type="match status" value="1"/>
</dbReference>
<reference evidence="7" key="1">
    <citation type="submission" date="2022-05" db="EMBL/GenBank/DDBJ databases">
        <authorList>
            <person name="Okamura Y."/>
        </authorList>
    </citation>
    <scope>NUCLEOTIDE SEQUENCE</scope>
</reference>
<dbReference type="GO" id="GO:0016199">
    <property type="term" value="P:axon midline choice point recognition"/>
    <property type="evidence" value="ECO:0007669"/>
    <property type="project" value="UniProtKB-ARBA"/>
</dbReference>
<dbReference type="GO" id="GO:0048813">
    <property type="term" value="P:dendrite morphogenesis"/>
    <property type="evidence" value="ECO:0007669"/>
    <property type="project" value="UniProtKB-ARBA"/>
</dbReference>
<dbReference type="PROSITE" id="PS00028">
    <property type="entry name" value="ZINC_FINGER_C2H2_1"/>
    <property type="match status" value="4"/>
</dbReference>
<feature type="region of interest" description="Disordered" evidence="4">
    <location>
        <begin position="277"/>
        <end position="325"/>
    </location>
</feature>
<evidence type="ECO:0000256" key="4">
    <source>
        <dbReference type="SAM" id="MobiDB-lite"/>
    </source>
</evidence>
<evidence type="ECO:0000313" key="8">
    <source>
        <dbReference type="Proteomes" id="UP001152562"/>
    </source>
</evidence>
<feature type="domain" description="C2H2-type" evidence="6">
    <location>
        <begin position="711"/>
        <end position="741"/>
    </location>
</feature>
<keyword evidence="2" id="KW-0539">Nucleus</keyword>
<dbReference type="GO" id="GO:0005634">
    <property type="term" value="C:nucleus"/>
    <property type="evidence" value="ECO:0007669"/>
    <property type="project" value="UniProtKB-SubCell"/>
</dbReference>
<dbReference type="PROSITE" id="PS50097">
    <property type="entry name" value="BTB"/>
    <property type="match status" value="1"/>
</dbReference>
<dbReference type="Proteomes" id="UP001152562">
    <property type="component" value="Unassembled WGS sequence"/>
</dbReference>
<name>A0A9P0X6R6_PIEBR</name>
<comment type="subcellular location">
    <subcellularLocation>
        <location evidence="1">Nucleus</location>
    </subcellularLocation>
</comment>
<comment type="caution">
    <text evidence="7">The sequence shown here is derived from an EMBL/GenBank/DDBJ whole genome shotgun (WGS) entry which is preliminary data.</text>
</comment>
<proteinExistence type="predicted"/>
<dbReference type="GO" id="GO:0008406">
    <property type="term" value="P:gonad development"/>
    <property type="evidence" value="ECO:0007669"/>
    <property type="project" value="UniProtKB-ARBA"/>
</dbReference>
<feature type="region of interest" description="Disordered" evidence="4">
    <location>
        <begin position="1023"/>
        <end position="1105"/>
    </location>
</feature>
<evidence type="ECO:0000256" key="2">
    <source>
        <dbReference type="ARBA" id="ARBA00023242"/>
    </source>
</evidence>
<evidence type="ECO:0000259" key="6">
    <source>
        <dbReference type="PROSITE" id="PS50157"/>
    </source>
</evidence>
<dbReference type="GO" id="GO:0007526">
    <property type="term" value="P:larval somatic muscle development"/>
    <property type="evidence" value="ECO:0007669"/>
    <property type="project" value="UniProtKB-ARBA"/>
</dbReference>
<sequence>MHSSNARHGAFARGHSDSLPPRASVQVSGAGGGVGVQSAPPPRVPPLSPLPPVYSWPSGGATVARVTRHESHARITYKHVRRTVHSIPDTRKTNLATLGARVECAGVDLFNSRARTDSAVSPSEHPAMATETVWHPGGAAAGGEQQYSLRWNDFHSAMVSSFRRLRDEEDFVDVTLACAGATFTAHKVVLSACSPYFRRLLKANPCQHPIVILRDVHDKDMESLLRFMYQGEVHIGQEQLKEFLRAAQLLQVRGLTDVPPPAPLTTLEQKASPVILQQSASSWTETGSGGSREGRDTQREGRRSRRPDEGANNTPPPKRARSSDLYQAQMKTRTEQLLASQGSPERLATNGHEMALFSHALENAQNPHLSNVSNNLSGDGEESSSDAGASDTEGENRTKQEPVDYDDPATMANTNGALPHNFPGLLNLPGFPGLPGPSGIPDNFGELTLLPLIFGATWAGGGEGKPAKDERFAFGGGYANGEPAKPACPECGKLYSNNSNLKQHILNVHAARELAHACPVCGKGFKTRQYMQIHMNSIHGVKQRRRDPAPGGSRGRGGDGLPAAVSALRPRLLLHVQPAPAYAERALADRPRPVVSLPALREEVQNEALPHQPPAASARHSPAAELLEKALRSPARPPAGRRRYAARGVLAKPVISVHAEREERGSDSLKFFEGDKGLPGQRLQCPLCFAILDSLAYARLHLEAHYPRDSPVCPVASCARYFAHPNSVRNHMRIKHRRQWEKMKTLKWSCGGCRRTQDLLRVRATDPRPCPKCGKIYRSAHTLRTHLEDKHTVCPGYRCVLCGTVAKSRNSLHSHMSRQHRGISTKDLPVLQMPTRFDPELASQLLAKAGVKVSPEQLRARASPTGPRRSDIKLDAKSAASESSSICGDNDHDDLSQSKYQDSIPVSPPHINNLTNTTITKVPAVRAVTAKAVENLPHGMTGMKHDDYPPGFGGGSALLDTYLQYIGENVFGMNAAKLAQMNAMHIERKTYDEPSPQMGSLPPPPTTLAHQRFLKQMQRQYTENMGKPDIMRDSEEPLDLGKERQRNDSINDETDRQDMEKDLNKDYYNKGYNDDDRSRIHMSEDRETMGHEDDFSEEDNKAAAS</sequence>
<dbReference type="GO" id="GO:0006357">
    <property type="term" value="P:regulation of transcription by RNA polymerase II"/>
    <property type="evidence" value="ECO:0007669"/>
    <property type="project" value="TreeGrafter"/>
</dbReference>
<organism evidence="7 8">
    <name type="scientific">Pieris brassicae</name>
    <name type="common">White butterfly</name>
    <name type="synonym">Large white butterfly</name>
    <dbReference type="NCBI Taxonomy" id="7116"/>
    <lineage>
        <taxon>Eukaryota</taxon>
        <taxon>Metazoa</taxon>
        <taxon>Ecdysozoa</taxon>
        <taxon>Arthropoda</taxon>
        <taxon>Hexapoda</taxon>
        <taxon>Insecta</taxon>
        <taxon>Pterygota</taxon>
        <taxon>Neoptera</taxon>
        <taxon>Endopterygota</taxon>
        <taxon>Lepidoptera</taxon>
        <taxon>Glossata</taxon>
        <taxon>Ditrysia</taxon>
        <taxon>Papilionoidea</taxon>
        <taxon>Pieridae</taxon>
        <taxon>Pierinae</taxon>
        <taxon>Pieris</taxon>
    </lineage>
</organism>
<dbReference type="Gene3D" id="3.30.710.10">
    <property type="entry name" value="Potassium Channel Kv1.1, Chain A"/>
    <property type="match status" value="1"/>
</dbReference>
<feature type="domain" description="C2H2-type" evidence="6">
    <location>
        <begin position="516"/>
        <end position="544"/>
    </location>
</feature>
<dbReference type="GO" id="GO:0008270">
    <property type="term" value="F:zinc ion binding"/>
    <property type="evidence" value="ECO:0007669"/>
    <property type="project" value="UniProtKB-KW"/>
</dbReference>
<dbReference type="GO" id="GO:0007464">
    <property type="term" value="P:R3/R4 cell fate commitment"/>
    <property type="evidence" value="ECO:0007669"/>
    <property type="project" value="UniProtKB-ARBA"/>
</dbReference>
<keyword evidence="3" id="KW-0863">Zinc-finger</keyword>
<dbReference type="AlphaFoldDB" id="A0A9P0X6R6"/>
<feature type="compositionally biased region" description="Polar residues" evidence="4">
    <location>
        <begin position="367"/>
        <end position="376"/>
    </location>
</feature>
<dbReference type="InterPro" id="IPR036236">
    <property type="entry name" value="Znf_C2H2_sf"/>
</dbReference>
<feature type="domain" description="BTB" evidence="5">
    <location>
        <begin position="172"/>
        <end position="237"/>
    </location>
</feature>
<dbReference type="Gene3D" id="3.30.160.60">
    <property type="entry name" value="Classic Zinc Finger"/>
    <property type="match status" value="2"/>
</dbReference>
<feature type="domain" description="C2H2-type" evidence="6">
    <location>
        <begin position="768"/>
        <end position="792"/>
    </location>
</feature>
<feature type="region of interest" description="Disordered" evidence="4">
    <location>
        <begin position="367"/>
        <end position="417"/>
    </location>
</feature>
<dbReference type="GO" id="GO:0035167">
    <property type="term" value="P:larval lymph gland hemopoiesis"/>
    <property type="evidence" value="ECO:0007669"/>
    <property type="project" value="UniProtKB-ARBA"/>
</dbReference>
<dbReference type="PROSITE" id="PS50157">
    <property type="entry name" value="ZINC_FINGER_C2H2_2"/>
    <property type="match status" value="5"/>
</dbReference>
<dbReference type="PANTHER" id="PTHR23110">
    <property type="entry name" value="BTB DOMAIN TRANSCRIPTION FACTOR"/>
    <property type="match status" value="1"/>
</dbReference>
<dbReference type="CDD" id="cd18315">
    <property type="entry name" value="BTB_POZ_BAB-like"/>
    <property type="match status" value="1"/>
</dbReference>
<dbReference type="EMBL" id="CALOZG010000004">
    <property type="protein sequence ID" value="CAH4012209.1"/>
    <property type="molecule type" value="Genomic_DNA"/>
</dbReference>
<accession>A0A9P0X6R6</accession>
<dbReference type="GO" id="GO:0045476">
    <property type="term" value="P:nurse cell apoptotic process"/>
    <property type="evidence" value="ECO:0007669"/>
    <property type="project" value="UniProtKB-ARBA"/>
</dbReference>
<evidence type="ECO:0000259" key="5">
    <source>
        <dbReference type="PROSITE" id="PS50097"/>
    </source>
</evidence>
<dbReference type="Pfam" id="PF00651">
    <property type="entry name" value="BTB"/>
    <property type="match status" value="1"/>
</dbReference>
<keyword evidence="3" id="KW-0862">Zinc</keyword>
<dbReference type="GO" id="GO:0045467">
    <property type="term" value="P:R7 cell development"/>
    <property type="evidence" value="ECO:0007669"/>
    <property type="project" value="UniProtKB-ARBA"/>
</dbReference>
<keyword evidence="8" id="KW-1185">Reference proteome</keyword>
<feature type="compositionally biased region" description="Polar residues" evidence="4">
    <location>
        <begin position="277"/>
        <end position="286"/>
    </location>
</feature>
<keyword evidence="3" id="KW-0479">Metal-binding</keyword>
<dbReference type="SMART" id="SM00355">
    <property type="entry name" value="ZnF_C2H2"/>
    <property type="match status" value="6"/>
</dbReference>
<feature type="domain" description="C2H2-type" evidence="6">
    <location>
        <begin position="486"/>
        <end position="514"/>
    </location>
</feature>
<evidence type="ECO:0000256" key="3">
    <source>
        <dbReference type="PROSITE-ProRule" id="PRU00042"/>
    </source>
</evidence>
<dbReference type="InterPro" id="IPR000210">
    <property type="entry name" value="BTB/POZ_dom"/>
</dbReference>
<feature type="compositionally biased region" description="Basic and acidic residues" evidence="4">
    <location>
        <begin position="292"/>
        <end position="309"/>
    </location>
</feature>
<protein>
    <recommendedName>
        <fullName evidence="9">BTB domain-containing protein</fullName>
    </recommendedName>
</protein>
<dbReference type="InterPro" id="IPR051095">
    <property type="entry name" value="Dros_DevTransReg"/>
</dbReference>
<feature type="region of interest" description="Disordered" evidence="4">
    <location>
        <begin position="539"/>
        <end position="562"/>
    </location>
</feature>
<feature type="region of interest" description="Disordered" evidence="4">
    <location>
        <begin position="1"/>
        <end position="46"/>
    </location>
</feature>
<evidence type="ECO:0008006" key="9">
    <source>
        <dbReference type="Google" id="ProtNLM"/>
    </source>
</evidence>
<evidence type="ECO:0000313" key="7">
    <source>
        <dbReference type="EMBL" id="CAH4012209.1"/>
    </source>
</evidence>
<dbReference type="InterPro" id="IPR013087">
    <property type="entry name" value="Znf_C2H2_type"/>
</dbReference>
<feature type="compositionally biased region" description="Basic and acidic residues" evidence="4">
    <location>
        <begin position="1029"/>
        <end position="1105"/>
    </location>
</feature>
<dbReference type="Pfam" id="PF00096">
    <property type="entry name" value="zf-C2H2"/>
    <property type="match status" value="3"/>
</dbReference>
<dbReference type="InterPro" id="IPR011333">
    <property type="entry name" value="SKP1/BTB/POZ_sf"/>
</dbReference>
<gene>
    <name evidence="7" type="ORF">PIBRA_LOCUS3217</name>
</gene>
<evidence type="ECO:0000256" key="1">
    <source>
        <dbReference type="ARBA" id="ARBA00004123"/>
    </source>
</evidence>
<dbReference type="SMART" id="SM00225">
    <property type="entry name" value="BTB"/>
    <property type="match status" value="1"/>
</dbReference>